<gene>
    <name evidence="2" type="ORF">LCMiAC01_05260</name>
</gene>
<dbReference type="EMBL" id="MK500401">
    <property type="protein sequence ID" value="QBK88844.1"/>
    <property type="molecule type" value="Genomic_DNA"/>
</dbReference>
<evidence type="ECO:0000313" key="2">
    <source>
        <dbReference type="EMBL" id="QBK88844.1"/>
    </source>
</evidence>
<accession>A0A481Z249</accession>
<protein>
    <submittedName>
        <fullName evidence="2">Uncharacterized protein</fullName>
    </submittedName>
</protein>
<reference evidence="2" key="1">
    <citation type="journal article" date="2019" name="MBio">
        <title>Virus Genomes from Deep Sea Sediments Expand the Ocean Megavirome and Support Independent Origins of Viral Gigantism.</title>
        <authorList>
            <person name="Backstrom D."/>
            <person name="Yutin N."/>
            <person name="Jorgensen S.L."/>
            <person name="Dharamshi J."/>
            <person name="Homa F."/>
            <person name="Zaremba-Niedwiedzka K."/>
            <person name="Spang A."/>
            <person name="Wolf Y.I."/>
            <person name="Koonin E.V."/>
            <person name="Ettema T.J."/>
        </authorList>
    </citation>
    <scope>NUCLEOTIDE SEQUENCE</scope>
</reference>
<feature type="transmembrane region" description="Helical" evidence="1">
    <location>
        <begin position="48"/>
        <end position="66"/>
    </location>
</feature>
<feature type="transmembrane region" description="Helical" evidence="1">
    <location>
        <begin position="16"/>
        <end position="36"/>
    </location>
</feature>
<name>A0A481Z249_9VIRU</name>
<evidence type="ECO:0000256" key="1">
    <source>
        <dbReference type="SAM" id="Phobius"/>
    </source>
</evidence>
<organism evidence="2">
    <name type="scientific">Mimivirus LCMiAC01</name>
    <dbReference type="NCBI Taxonomy" id="2506608"/>
    <lineage>
        <taxon>Viruses</taxon>
        <taxon>Varidnaviria</taxon>
        <taxon>Bamfordvirae</taxon>
        <taxon>Nucleocytoviricota</taxon>
        <taxon>Megaviricetes</taxon>
        <taxon>Imitervirales</taxon>
        <taxon>Mimiviridae</taxon>
        <taxon>Klosneuvirinae</taxon>
    </lineage>
</organism>
<proteinExistence type="predicted"/>
<sequence length="81" mass="9549">MSGLYLAITKQEIKELILSIIYILTIFITVHVLRYSIDNVGELFDEKILKYSLYITVGIIIYNLLIKKLIIHWLSYKDKTQ</sequence>
<keyword evidence="1" id="KW-0812">Transmembrane</keyword>
<keyword evidence="1" id="KW-0472">Membrane</keyword>
<keyword evidence="1" id="KW-1133">Transmembrane helix</keyword>